<proteinExistence type="predicted"/>
<feature type="non-terminal residue" evidence="1">
    <location>
        <position position="1"/>
    </location>
</feature>
<name>A0AAV4BYV5_9GAST</name>
<protein>
    <submittedName>
        <fullName evidence="1">Sorting nexin-14</fullName>
    </submittedName>
</protein>
<dbReference type="InterPro" id="IPR036305">
    <property type="entry name" value="RGS_sf"/>
</dbReference>
<dbReference type="EMBL" id="BLXT01006021">
    <property type="protein sequence ID" value="GFO28316.1"/>
    <property type="molecule type" value="Genomic_DNA"/>
</dbReference>
<dbReference type="AlphaFoldDB" id="A0AAV4BYV5"/>
<keyword evidence="2" id="KW-1185">Reference proteome</keyword>
<evidence type="ECO:0000313" key="1">
    <source>
        <dbReference type="EMBL" id="GFO28316.1"/>
    </source>
</evidence>
<evidence type="ECO:0000313" key="2">
    <source>
        <dbReference type="Proteomes" id="UP000735302"/>
    </source>
</evidence>
<accession>A0AAV4BYV5</accession>
<sequence>CLRLELKDVINPEIPELLYPFMQFLKSEAAVNVLQFCLACDPTPGSLGSVGDTVACESALRFAGTLPSRVRAPPSAPQPDRGPKSLISPCCGLDIYKNPTLVPLCLD</sequence>
<reference evidence="1 2" key="1">
    <citation type="journal article" date="2021" name="Elife">
        <title>Chloroplast acquisition without the gene transfer in kleptoplastic sea slugs, Plakobranchus ocellatus.</title>
        <authorList>
            <person name="Maeda T."/>
            <person name="Takahashi S."/>
            <person name="Yoshida T."/>
            <person name="Shimamura S."/>
            <person name="Takaki Y."/>
            <person name="Nagai Y."/>
            <person name="Toyoda A."/>
            <person name="Suzuki Y."/>
            <person name="Arimoto A."/>
            <person name="Ishii H."/>
            <person name="Satoh N."/>
            <person name="Nishiyama T."/>
            <person name="Hasebe M."/>
            <person name="Maruyama T."/>
            <person name="Minagawa J."/>
            <person name="Obokata J."/>
            <person name="Shigenobu S."/>
        </authorList>
    </citation>
    <scope>NUCLEOTIDE SEQUENCE [LARGE SCALE GENOMIC DNA]</scope>
</reference>
<organism evidence="1 2">
    <name type="scientific">Plakobranchus ocellatus</name>
    <dbReference type="NCBI Taxonomy" id="259542"/>
    <lineage>
        <taxon>Eukaryota</taxon>
        <taxon>Metazoa</taxon>
        <taxon>Spiralia</taxon>
        <taxon>Lophotrochozoa</taxon>
        <taxon>Mollusca</taxon>
        <taxon>Gastropoda</taxon>
        <taxon>Heterobranchia</taxon>
        <taxon>Euthyneura</taxon>
        <taxon>Panpulmonata</taxon>
        <taxon>Sacoglossa</taxon>
        <taxon>Placobranchoidea</taxon>
        <taxon>Plakobranchidae</taxon>
        <taxon>Plakobranchus</taxon>
    </lineage>
</organism>
<dbReference type="Proteomes" id="UP000735302">
    <property type="component" value="Unassembled WGS sequence"/>
</dbReference>
<comment type="caution">
    <text evidence="1">The sequence shown here is derived from an EMBL/GenBank/DDBJ whole genome shotgun (WGS) entry which is preliminary data.</text>
</comment>
<dbReference type="SUPFAM" id="SSF48097">
    <property type="entry name" value="Regulator of G-protein signaling, RGS"/>
    <property type="match status" value="1"/>
</dbReference>
<gene>
    <name evidence="1" type="ORF">PoB_005482100</name>
</gene>